<keyword evidence="3" id="KW-0689">Ribosomal protein</keyword>
<dbReference type="AlphaFoldDB" id="A0A167GCI9"/>
<dbReference type="EMBL" id="KV417343">
    <property type="protein sequence ID" value="KZO90411.1"/>
    <property type="molecule type" value="Genomic_DNA"/>
</dbReference>
<feature type="region of interest" description="Disordered" evidence="7">
    <location>
        <begin position="56"/>
        <end position="75"/>
    </location>
</feature>
<reference evidence="8 9" key="1">
    <citation type="journal article" date="2016" name="Mol. Biol. Evol.">
        <title>Comparative Genomics of Early-Diverging Mushroom-Forming Fungi Provides Insights into the Origins of Lignocellulose Decay Capabilities.</title>
        <authorList>
            <person name="Nagy L.G."/>
            <person name="Riley R."/>
            <person name="Tritt A."/>
            <person name="Adam C."/>
            <person name="Daum C."/>
            <person name="Floudas D."/>
            <person name="Sun H."/>
            <person name="Yadav J.S."/>
            <person name="Pangilinan J."/>
            <person name="Larsson K.H."/>
            <person name="Matsuura K."/>
            <person name="Barry K."/>
            <person name="Labutti K."/>
            <person name="Kuo R."/>
            <person name="Ohm R.A."/>
            <person name="Bhattacharya S.S."/>
            <person name="Shirouzu T."/>
            <person name="Yoshinaga Y."/>
            <person name="Martin F.M."/>
            <person name="Grigoriev I.V."/>
            <person name="Hibbett D.S."/>
        </authorList>
    </citation>
    <scope>NUCLEOTIDE SEQUENCE [LARGE SCALE GENOMIC DNA]</scope>
    <source>
        <strain evidence="8 9">TUFC12733</strain>
    </source>
</reference>
<dbReference type="Proteomes" id="UP000076738">
    <property type="component" value="Unassembled WGS sequence"/>
</dbReference>
<name>A0A167GCI9_CALVF</name>
<keyword evidence="4" id="KW-0496">Mitochondrion</keyword>
<comment type="subcellular location">
    <subcellularLocation>
        <location evidence="1">Mitochondrion</location>
    </subcellularLocation>
</comment>
<evidence type="ECO:0000256" key="7">
    <source>
        <dbReference type="SAM" id="MobiDB-lite"/>
    </source>
</evidence>
<dbReference type="GO" id="GO:0005739">
    <property type="term" value="C:mitochondrion"/>
    <property type="evidence" value="ECO:0007669"/>
    <property type="project" value="UniProtKB-SubCell"/>
</dbReference>
<sequence>PSSASTGPKYLRARLRGPAMVRYYPQRIPIQLVRAVAWNMNIVDSREVQRVHDVADLKKRGKGAPKKKKEKGQLR</sequence>
<proteinExistence type="inferred from homology"/>
<evidence type="ECO:0000256" key="5">
    <source>
        <dbReference type="ARBA" id="ARBA00023274"/>
    </source>
</evidence>
<evidence type="ECO:0000313" key="9">
    <source>
        <dbReference type="Proteomes" id="UP000076738"/>
    </source>
</evidence>
<evidence type="ECO:0000256" key="4">
    <source>
        <dbReference type="ARBA" id="ARBA00023128"/>
    </source>
</evidence>
<dbReference type="STRING" id="1330018.A0A167GCI9"/>
<dbReference type="GO" id="GO:0005840">
    <property type="term" value="C:ribosome"/>
    <property type="evidence" value="ECO:0007669"/>
    <property type="project" value="UniProtKB-KW"/>
</dbReference>
<evidence type="ECO:0000313" key="8">
    <source>
        <dbReference type="EMBL" id="KZO90411.1"/>
    </source>
</evidence>
<evidence type="ECO:0000256" key="1">
    <source>
        <dbReference type="ARBA" id="ARBA00004173"/>
    </source>
</evidence>
<comment type="similarity">
    <text evidence="2">Belongs to the mitochondrion-specific ribosomal protein mS33 family.</text>
</comment>
<dbReference type="PANTHER" id="PTHR13362:SF2">
    <property type="entry name" value="SMALL RIBOSOMAL SUBUNIT PROTEIN MS33"/>
    <property type="match status" value="1"/>
</dbReference>
<dbReference type="InterPro" id="IPR013219">
    <property type="entry name" value="Ribosomal_mS33"/>
</dbReference>
<evidence type="ECO:0000256" key="6">
    <source>
        <dbReference type="ARBA" id="ARBA00035132"/>
    </source>
</evidence>
<feature type="compositionally biased region" description="Basic residues" evidence="7">
    <location>
        <begin position="59"/>
        <end position="75"/>
    </location>
</feature>
<gene>
    <name evidence="8" type="ORF">CALVIDRAFT_468223</name>
</gene>
<keyword evidence="9" id="KW-1185">Reference proteome</keyword>
<dbReference type="Pfam" id="PF08293">
    <property type="entry name" value="MRP-S33"/>
    <property type="match status" value="1"/>
</dbReference>
<organism evidence="8 9">
    <name type="scientific">Calocera viscosa (strain TUFC12733)</name>
    <dbReference type="NCBI Taxonomy" id="1330018"/>
    <lineage>
        <taxon>Eukaryota</taxon>
        <taxon>Fungi</taxon>
        <taxon>Dikarya</taxon>
        <taxon>Basidiomycota</taxon>
        <taxon>Agaricomycotina</taxon>
        <taxon>Dacrymycetes</taxon>
        <taxon>Dacrymycetales</taxon>
        <taxon>Dacrymycetaceae</taxon>
        <taxon>Calocera</taxon>
    </lineage>
</organism>
<dbReference type="PANTHER" id="PTHR13362">
    <property type="entry name" value="MITOCHONDRIAL RIBOSOMAL PROTEIN S33"/>
    <property type="match status" value="1"/>
</dbReference>
<keyword evidence="5" id="KW-0687">Ribonucleoprotein</keyword>
<dbReference type="GO" id="GO:1990904">
    <property type="term" value="C:ribonucleoprotein complex"/>
    <property type="evidence" value="ECO:0007669"/>
    <property type="project" value="UniProtKB-KW"/>
</dbReference>
<evidence type="ECO:0000256" key="2">
    <source>
        <dbReference type="ARBA" id="ARBA00008970"/>
    </source>
</evidence>
<evidence type="ECO:0000256" key="3">
    <source>
        <dbReference type="ARBA" id="ARBA00022980"/>
    </source>
</evidence>
<protein>
    <recommendedName>
        <fullName evidence="6">Small ribosomal subunit protein mS33</fullName>
    </recommendedName>
</protein>
<dbReference type="OrthoDB" id="2257454at2759"/>
<accession>A0A167GCI9</accession>
<feature type="non-terminal residue" evidence="8">
    <location>
        <position position="1"/>
    </location>
</feature>
<feature type="non-terminal residue" evidence="8">
    <location>
        <position position="75"/>
    </location>
</feature>